<comment type="pathway">
    <text evidence="10">Porphyrin-containing compound metabolism; heme A biosynthesis; heme A from heme O: step 1/1.</text>
</comment>
<dbReference type="GO" id="GO:0046872">
    <property type="term" value="F:metal ion binding"/>
    <property type="evidence" value="ECO:0007669"/>
    <property type="project" value="UniProtKB-KW"/>
</dbReference>
<evidence type="ECO:0000256" key="9">
    <source>
        <dbReference type="ARBA" id="ARBA00023136"/>
    </source>
</evidence>
<dbReference type="OrthoDB" id="1726137at2759"/>
<accession>A0A443STA1</accession>
<evidence type="ECO:0000256" key="11">
    <source>
        <dbReference type="ARBA" id="ARBA00048044"/>
    </source>
</evidence>
<comment type="catalytic activity">
    <reaction evidence="11">
        <text>Fe(II)-heme o + 2 A + H2O = Fe(II)-heme a + 2 AH2</text>
        <dbReference type="Rhea" id="RHEA:63388"/>
        <dbReference type="ChEBI" id="CHEBI:13193"/>
        <dbReference type="ChEBI" id="CHEBI:15377"/>
        <dbReference type="ChEBI" id="CHEBI:17499"/>
        <dbReference type="ChEBI" id="CHEBI:60530"/>
        <dbReference type="ChEBI" id="CHEBI:61715"/>
        <dbReference type="EC" id="1.17.99.9"/>
    </reaction>
    <physiologicalReaction direction="left-to-right" evidence="11">
        <dbReference type="Rhea" id="RHEA:63389"/>
    </physiologicalReaction>
</comment>
<evidence type="ECO:0000256" key="8">
    <source>
        <dbReference type="ARBA" id="ARBA00023133"/>
    </source>
</evidence>
<dbReference type="STRING" id="299467.A0A443STA1"/>
<feature type="transmembrane region" description="Helical" evidence="12">
    <location>
        <begin position="136"/>
        <end position="154"/>
    </location>
</feature>
<dbReference type="VEuPathDB" id="VectorBase:LDEU001328"/>
<evidence type="ECO:0000313" key="14">
    <source>
        <dbReference type="Proteomes" id="UP000288716"/>
    </source>
</evidence>
<dbReference type="PANTHER" id="PTHR23289:SF2">
    <property type="entry name" value="CYTOCHROME C OXIDASE ASSEMBLY PROTEIN COX15 HOMOLOG"/>
    <property type="match status" value="1"/>
</dbReference>
<reference evidence="13 14" key="1">
    <citation type="journal article" date="2018" name="Gigascience">
        <title>Genomes of trombidid mites reveal novel predicted allergens and laterally-transferred genes associated with secondary metabolism.</title>
        <authorList>
            <person name="Dong X."/>
            <person name="Chaisiri K."/>
            <person name="Xia D."/>
            <person name="Armstrong S.D."/>
            <person name="Fang Y."/>
            <person name="Donnelly M.J."/>
            <person name="Kadowaki T."/>
            <person name="McGarry J.W."/>
            <person name="Darby A.C."/>
            <person name="Makepeace B.L."/>
        </authorList>
    </citation>
    <scope>NUCLEOTIDE SEQUENCE [LARGE SCALE GENOMIC DNA]</scope>
    <source>
        <strain evidence="13">UoL-UT</strain>
    </source>
</reference>
<feature type="transmembrane region" description="Helical" evidence="12">
    <location>
        <begin position="327"/>
        <end position="351"/>
    </location>
</feature>
<evidence type="ECO:0000256" key="5">
    <source>
        <dbReference type="ARBA" id="ARBA00022989"/>
    </source>
</evidence>
<sequence length="385" mass="44031">MIFSRLLSRSSVCTAQRLYRVQPKGATLFRTVLTTSAQPANAFVSEKARKAVGYWLLTCCGFTFGTIVVGAITRITKSGLSMVDWHLFKEFPPLSYAQWEIEFEKYKQFPEYKLRNMNMSIEEFKKIWYMEYFHRMLGRNIGAVFVIPAAYFWYKKWFTTGMKKRGLLGWYMVKSGLQDETAQKYADPRVSHYRLAAHLGTAFVFYSLLLWTGLNTLFPPEKAPITPKMVLFRKLVHSTKGLIFLTALSGALVAGLEAGLVYNSFPKMADRWIPSDLFAQTPLWKNFFENSTTVQFDHRLFGELVFCAVSGCWLYGRRLPLNPRMRLALNCLMGVACVQVSLGIATLLFYVPKSLAVTHQAGALTLLSTALWLGHEMKLIRYVKK</sequence>
<dbReference type="GO" id="GO:0120547">
    <property type="term" value="F:heme A synthase activity"/>
    <property type="evidence" value="ECO:0007669"/>
    <property type="project" value="UniProtKB-EC"/>
</dbReference>
<keyword evidence="3 12" id="KW-0812">Transmembrane</keyword>
<dbReference type="AlphaFoldDB" id="A0A443STA1"/>
<dbReference type="InterPro" id="IPR003780">
    <property type="entry name" value="COX15/CtaA_fam"/>
</dbReference>
<name>A0A443STA1_9ACAR</name>
<comment type="subcellular location">
    <subcellularLocation>
        <location evidence="2">Membrane</location>
        <topology evidence="2">Multi-pass membrane protein</topology>
    </subcellularLocation>
</comment>
<evidence type="ECO:0000256" key="4">
    <source>
        <dbReference type="ARBA" id="ARBA00022723"/>
    </source>
</evidence>
<dbReference type="GO" id="GO:0005743">
    <property type="term" value="C:mitochondrial inner membrane"/>
    <property type="evidence" value="ECO:0007669"/>
    <property type="project" value="TreeGrafter"/>
</dbReference>
<evidence type="ECO:0000256" key="10">
    <source>
        <dbReference type="ARBA" id="ARBA00044501"/>
    </source>
</evidence>
<evidence type="ECO:0000256" key="2">
    <source>
        <dbReference type="ARBA" id="ARBA00004141"/>
    </source>
</evidence>
<dbReference type="Proteomes" id="UP000288716">
    <property type="component" value="Unassembled WGS sequence"/>
</dbReference>
<dbReference type="GO" id="GO:0006784">
    <property type="term" value="P:heme A biosynthetic process"/>
    <property type="evidence" value="ECO:0007669"/>
    <property type="project" value="InterPro"/>
</dbReference>
<organism evidence="13 14">
    <name type="scientific">Leptotrombidium deliense</name>
    <dbReference type="NCBI Taxonomy" id="299467"/>
    <lineage>
        <taxon>Eukaryota</taxon>
        <taxon>Metazoa</taxon>
        <taxon>Ecdysozoa</taxon>
        <taxon>Arthropoda</taxon>
        <taxon>Chelicerata</taxon>
        <taxon>Arachnida</taxon>
        <taxon>Acari</taxon>
        <taxon>Acariformes</taxon>
        <taxon>Trombidiformes</taxon>
        <taxon>Prostigmata</taxon>
        <taxon>Anystina</taxon>
        <taxon>Parasitengona</taxon>
        <taxon>Trombiculoidea</taxon>
        <taxon>Trombiculidae</taxon>
        <taxon>Leptotrombidium</taxon>
    </lineage>
</organism>
<feature type="transmembrane region" description="Helical" evidence="12">
    <location>
        <begin position="52"/>
        <end position="72"/>
    </location>
</feature>
<dbReference type="PANTHER" id="PTHR23289">
    <property type="entry name" value="CYTOCHROME C OXIDASE ASSEMBLY PROTEIN COX15"/>
    <property type="match status" value="1"/>
</dbReference>
<evidence type="ECO:0000256" key="12">
    <source>
        <dbReference type="SAM" id="Phobius"/>
    </source>
</evidence>
<evidence type="ECO:0000256" key="7">
    <source>
        <dbReference type="ARBA" id="ARBA00023004"/>
    </source>
</evidence>
<feature type="transmembrane region" description="Helical" evidence="12">
    <location>
        <begin position="357"/>
        <end position="375"/>
    </location>
</feature>
<dbReference type="InterPro" id="IPR023754">
    <property type="entry name" value="HemeA_Synthase_type2"/>
</dbReference>
<proteinExistence type="predicted"/>
<protein>
    <submittedName>
        <fullName evidence="13">Cytochrome c oxidase assembly protein COX15-like protein</fullName>
    </submittedName>
</protein>
<comment type="caution">
    <text evidence="13">The sequence shown here is derived from an EMBL/GenBank/DDBJ whole genome shotgun (WGS) entry which is preliminary data.</text>
</comment>
<comment type="cofactor">
    <cofactor evidence="1">
        <name>heme b</name>
        <dbReference type="ChEBI" id="CHEBI:60344"/>
    </cofactor>
</comment>
<evidence type="ECO:0000256" key="3">
    <source>
        <dbReference type="ARBA" id="ARBA00022692"/>
    </source>
</evidence>
<evidence type="ECO:0000256" key="6">
    <source>
        <dbReference type="ARBA" id="ARBA00023002"/>
    </source>
</evidence>
<gene>
    <name evidence="13" type="ORF">B4U80_06103</name>
</gene>
<keyword evidence="14" id="KW-1185">Reference proteome</keyword>
<keyword evidence="6" id="KW-0560">Oxidoreductase</keyword>
<keyword evidence="7" id="KW-0408">Iron</keyword>
<feature type="transmembrane region" description="Helical" evidence="12">
    <location>
        <begin position="239"/>
        <end position="262"/>
    </location>
</feature>
<dbReference type="EMBL" id="NCKV01000404">
    <property type="protein sequence ID" value="RWS30712.1"/>
    <property type="molecule type" value="Genomic_DNA"/>
</dbReference>
<dbReference type="Pfam" id="PF02628">
    <property type="entry name" value="COX15-CtaA"/>
    <property type="match status" value="1"/>
</dbReference>
<evidence type="ECO:0000313" key="13">
    <source>
        <dbReference type="EMBL" id="RWS30712.1"/>
    </source>
</evidence>
<dbReference type="GO" id="GO:0016653">
    <property type="term" value="F:oxidoreductase activity, acting on NAD(P)H, heme protein as acceptor"/>
    <property type="evidence" value="ECO:0007669"/>
    <property type="project" value="TreeGrafter"/>
</dbReference>
<keyword evidence="5 12" id="KW-1133">Transmembrane helix</keyword>
<feature type="transmembrane region" description="Helical" evidence="12">
    <location>
        <begin position="195"/>
        <end position="218"/>
    </location>
</feature>
<evidence type="ECO:0000256" key="1">
    <source>
        <dbReference type="ARBA" id="ARBA00001970"/>
    </source>
</evidence>
<keyword evidence="8" id="KW-0350">Heme biosynthesis</keyword>
<keyword evidence="4" id="KW-0479">Metal-binding</keyword>
<keyword evidence="9 12" id="KW-0472">Membrane</keyword>